<organism evidence="3 4">
    <name type="scientific">Dendrothele bispora (strain CBS 962.96)</name>
    <dbReference type="NCBI Taxonomy" id="1314807"/>
    <lineage>
        <taxon>Eukaryota</taxon>
        <taxon>Fungi</taxon>
        <taxon>Dikarya</taxon>
        <taxon>Basidiomycota</taxon>
        <taxon>Agaricomycotina</taxon>
        <taxon>Agaricomycetes</taxon>
        <taxon>Agaricomycetidae</taxon>
        <taxon>Agaricales</taxon>
        <taxon>Agaricales incertae sedis</taxon>
        <taxon>Dendrothele</taxon>
    </lineage>
</organism>
<feature type="coiled-coil region" evidence="1">
    <location>
        <begin position="5"/>
        <end position="124"/>
    </location>
</feature>
<evidence type="ECO:0000256" key="2">
    <source>
        <dbReference type="SAM" id="MobiDB-lite"/>
    </source>
</evidence>
<protein>
    <submittedName>
        <fullName evidence="3">Uncharacterized protein</fullName>
    </submittedName>
</protein>
<proteinExistence type="predicted"/>
<evidence type="ECO:0000256" key="1">
    <source>
        <dbReference type="SAM" id="Coils"/>
    </source>
</evidence>
<dbReference type="AlphaFoldDB" id="A0A4S8KZ54"/>
<feature type="region of interest" description="Disordered" evidence="2">
    <location>
        <begin position="137"/>
        <end position="190"/>
    </location>
</feature>
<dbReference type="Proteomes" id="UP000297245">
    <property type="component" value="Unassembled WGS sequence"/>
</dbReference>
<reference evidence="3 4" key="1">
    <citation type="journal article" date="2019" name="Nat. Ecol. Evol.">
        <title>Megaphylogeny resolves global patterns of mushroom evolution.</title>
        <authorList>
            <person name="Varga T."/>
            <person name="Krizsan K."/>
            <person name="Foldi C."/>
            <person name="Dima B."/>
            <person name="Sanchez-Garcia M."/>
            <person name="Sanchez-Ramirez S."/>
            <person name="Szollosi G.J."/>
            <person name="Szarkandi J.G."/>
            <person name="Papp V."/>
            <person name="Albert L."/>
            <person name="Andreopoulos W."/>
            <person name="Angelini C."/>
            <person name="Antonin V."/>
            <person name="Barry K.W."/>
            <person name="Bougher N.L."/>
            <person name="Buchanan P."/>
            <person name="Buyck B."/>
            <person name="Bense V."/>
            <person name="Catcheside P."/>
            <person name="Chovatia M."/>
            <person name="Cooper J."/>
            <person name="Damon W."/>
            <person name="Desjardin D."/>
            <person name="Finy P."/>
            <person name="Geml J."/>
            <person name="Haridas S."/>
            <person name="Hughes K."/>
            <person name="Justo A."/>
            <person name="Karasinski D."/>
            <person name="Kautmanova I."/>
            <person name="Kiss B."/>
            <person name="Kocsube S."/>
            <person name="Kotiranta H."/>
            <person name="LaButti K.M."/>
            <person name="Lechner B.E."/>
            <person name="Liimatainen K."/>
            <person name="Lipzen A."/>
            <person name="Lukacs Z."/>
            <person name="Mihaltcheva S."/>
            <person name="Morgado L.N."/>
            <person name="Niskanen T."/>
            <person name="Noordeloos M.E."/>
            <person name="Ohm R.A."/>
            <person name="Ortiz-Santana B."/>
            <person name="Ovrebo C."/>
            <person name="Racz N."/>
            <person name="Riley R."/>
            <person name="Savchenko A."/>
            <person name="Shiryaev A."/>
            <person name="Soop K."/>
            <person name="Spirin V."/>
            <person name="Szebenyi C."/>
            <person name="Tomsovsky M."/>
            <person name="Tulloss R.E."/>
            <person name="Uehling J."/>
            <person name="Grigoriev I.V."/>
            <person name="Vagvolgyi C."/>
            <person name="Papp T."/>
            <person name="Martin F.M."/>
            <person name="Miettinen O."/>
            <person name="Hibbett D.S."/>
            <person name="Nagy L.G."/>
        </authorList>
    </citation>
    <scope>NUCLEOTIDE SEQUENCE [LARGE SCALE GENOMIC DNA]</scope>
    <source>
        <strain evidence="3 4">CBS 962.96</strain>
    </source>
</reference>
<keyword evidence="4" id="KW-1185">Reference proteome</keyword>
<evidence type="ECO:0000313" key="4">
    <source>
        <dbReference type="Proteomes" id="UP000297245"/>
    </source>
</evidence>
<sequence length="190" mass="22509">MTKLEEHLQEALQIVGEKYEHLKEEAISLQSCMVLNNAYCDRLRHQLQAQEDSRRKKMNNRLMGDGNPVLLTSVDFVRKVEEYTKNVEERENAAQGRREERAEIAKMKQQWDELNKERLEKNEKRKAQFQEDCKVWDENKRRKVSQGARPKWQDYFIPQLPKPWEKNGKGKELEKESGNRDSGSDSSDDE</sequence>
<dbReference type="OrthoDB" id="3269232at2759"/>
<dbReference type="EMBL" id="ML179817">
    <property type="protein sequence ID" value="THU81344.1"/>
    <property type="molecule type" value="Genomic_DNA"/>
</dbReference>
<feature type="compositionally biased region" description="Basic and acidic residues" evidence="2">
    <location>
        <begin position="163"/>
        <end position="183"/>
    </location>
</feature>
<evidence type="ECO:0000313" key="3">
    <source>
        <dbReference type="EMBL" id="THU81344.1"/>
    </source>
</evidence>
<gene>
    <name evidence="3" type="ORF">K435DRAFT_693788</name>
</gene>
<accession>A0A4S8KZ54</accession>
<keyword evidence="1" id="KW-0175">Coiled coil</keyword>
<name>A0A4S8KZ54_DENBC</name>